<evidence type="ECO:0000313" key="2">
    <source>
        <dbReference type="EMBL" id="TFK16853.1"/>
    </source>
</evidence>
<protein>
    <submittedName>
        <fullName evidence="2">Uncharacterized protein</fullName>
    </submittedName>
</protein>
<gene>
    <name evidence="2" type="ORF">FA15DRAFT_551587</name>
</gene>
<proteinExistence type="predicted"/>
<feature type="compositionally biased region" description="Basic and acidic residues" evidence="1">
    <location>
        <begin position="258"/>
        <end position="270"/>
    </location>
</feature>
<sequence length="410" mass="47460">LASMPVRGSHHAPRTFKGKYSEIERFIDHYERLLQQHHISSDADKCKGIKEYCSDSVIDFIESNPHFTTPNWNNLKDDLLKYYDADRTRARFRPADLFEFVQKASSKPCENLAQWKKYYRKYNVIAGALLKKSVISARDVSGYFWYGIPAALRRTLELKLQAKLPNHNTANPYNMSDITSVAEAYFKRDKFSQMFFHANQLDLEYNSETESSEESSSDSDSSDSEYDSDSIKKLRSKLRKLRNKEGKKKTKHKHQNHTSKEPKSEPERTYRSSGNSNEIESMIQQLNTMSLEDPKYGHLYYKVMKMDQTGLAAKCIYREPPRQIQQPMTQVYTTPSTTAPVQHPVIQPSINPLPVMQQPMMQSSTMQPRSMQQQPYEPFQGCFGCLDLGHRLSECPKMSDLAQRGIVRFD</sequence>
<keyword evidence="3" id="KW-1185">Reference proteome</keyword>
<dbReference type="OrthoDB" id="3016331at2759"/>
<evidence type="ECO:0000313" key="3">
    <source>
        <dbReference type="Proteomes" id="UP000307440"/>
    </source>
</evidence>
<dbReference type="EMBL" id="ML210622">
    <property type="protein sequence ID" value="TFK16853.1"/>
    <property type="molecule type" value="Genomic_DNA"/>
</dbReference>
<name>A0A5C3KB42_COPMA</name>
<reference evidence="2 3" key="1">
    <citation type="journal article" date="2019" name="Nat. Ecol. Evol.">
        <title>Megaphylogeny resolves global patterns of mushroom evolution.</title>
        <authorList>
            <person name="Varga T."/>
            <person name="Krizsan K."/>
            <person name="Foldi C."/>
            <person name="Dima B."/>
            <person name="Sanchez-Garcia M."/>
            <person name="Sanchez-Ramirez S."/>
            <person name="Szollosi G.J."/>
            <person name="Szarkandi J.G."/>
            <person name="Papp V."/>
            <person name="Albert L."/>
            <person name="Andreopoulos W."/>
            <person name="Angelini C."/>
            <person name="Antonin V."/>
            <person name="Barry K.W."/>
            <person name="Bougher N.L."/>
            <person name="Buchanan P."/>
            <person name="Buyck B."/>
            <person name="Bense V."/>
            <person name="Catcheside P."/>
            <person name="Chovatia M."/>
            <person name="Cooper J."/>
            <person name="Damon W."/>
            <person name="Desjardin D."/>
            <person name="Finy P."/>
            <person name="Geml J."/>
            <person name="Haridas S."/>
            <person name="Hughes K."/>
            <person name="Justo A."/>
            <person name="Karasinski D."/>
            <person name="Kautmanova I."/>
            <person name="Kiss B."/>
            <person name="Kocsube S."/>
            <person name="Kotiranta H."/>
            <person name="LaButti K.M."/>
            <person name="Lechner B.E."/>
            <person name="Liimatainen K."/>
            <person name="Lipzen A."/>
            <person name="Lukacs Z."/>
            <person name="Mihaltcheva S."/>
            <person name="Morgado L.N."/>
            <person name="Niskanen T."/>
            <person name="Noordeloos M.E."/>
            <person name="Ohm R.A."/>
            <person name="Ortiz-Santana B."/>
            <person name="Ovrebo C."/>
            <person name="Racz N."/>
            <person name="Riley R."/>
            <person name="Savchenko A."/>
            <person name="Shiryaev A."/>
            <person name="Soop K."/>
            <person name="Spirin V."/>
            <person name="Szebenyi C."/>
            <person name="Tomsovsky M."/>
            <person name="Tulloss R.E."/>
            <person name="Uehling J."/>
            <person name="Grigoriev I.V."/>
            <person name="Vagvolgyi C."/>
            <person name="Papp T."/>
            <person name="Martin F.M."/>
            <person name="Miettinen O."/>
            <person name="Hibbett D.S."/>
            <person name="Nagy L.G."/>
        </authorList>
    </citation>
    <scope>NUCLEOTIDE SEQUENCE [LARGE SCALE GENOMIC DNA]</scope>
    <source>
        <strain evidence="2 3">CBS 121175</strain>
    </source>
</reference>
<feature type="non-terminal residue" evidence="2">
    <location>
        <position position="1"/>
    </location>
</feature>
<feature type="non-terminal residue" evidence="2">
    <location>
        <position position="410"/>
    </location>
</feature>
<dbReference type="AlphaFoldDB" id="A0A5C3KB42"/>
<dbReference type="Proteomes" id="UP000307440">
    <property type="component" value="Unassembled WGS sequence"/>
</dbReference>
<feature type="compositionally biased region" description="Basic residues" evidence="1">
    <location>
        <begin position="233"/>
        <end position="257"/>
    </location>
</feature>
<dbReference type="STRING" id="230819.A0A5C3KB42"/>
<feature type="region of interest" description="Disordered" evidence="1">
    <location>
        <begin position="206"/>
        <end position="277"/>
    </location>
</feature>
<feature type="compositionally biased region" description="Acidic residues" evidence="1">
    <location>
        <begin position="206"/>
        <end position="228"/>
    </location>
</feature>
<evidence type="ECO:0000256" key="1">
    <source>
        <dbReference type="SAM" id="MobiDB-lite"/>
    </source>
</evidence>
<accession>A0A5C3KB42</accession>
<organism evidence="2 3">
    <name type="scientific">Coprinopsis marcescibilis</name>
    <name type="common">Agaric fungus</name>
    <name type="synonym">Psathyrella marcescibilis</name>
    <dbReference type="NCBI Taxonomy" id="230819"/>
    <lineage>
        <taxon>Eukaryota</taxon>
        <taxon>Fungi</taxon>
        <taxon>Dikarya</taxon>
        <taxon>Basidiomycota</taxon>
        <taxon>Agaricomycotina</taxon>
        <taxon>Agaricomycetes</taxon>
        <taxon>Agaricomycetidae</taxon>
        <taxon>Agaricales</taxon>
        <taxon>Agaricineae</taxon>
        <taxon>Psathyrellaceae</taxon>
        <taxon>Coprinopsis</taxon>
    </lineage>
</organism>